<accession>A0A061RSZ3</accession>
<proteinExistence type="predicted"/>
<reference evidence="2" key="1">
    <citation type="submission" date="2014-05" db="EMBL/GenBank/DDBJ databases">
        <title>The transcriptome of the halophilic microalga Tetraselmis sp. GSL018 isolated from the Great Salt Lake, Utah.</title>
        <authorList>
            <person name="Jinkerson R.E."/>
            <person name="D'Adamo S."/>
            <person name="Posewitz M.C."/>
        </authorList>
    </citation>
    <scope>NUCLEOTIDE SEQUENCE</scope>
    <source>
        <strain evidence="2">GSL018</strain>
    </source>
</reference>
<feature type="region of interest" description="Disordered" evidence="1">
    <location>
        <begin position="14"/>
        <end position="34"/>
    </location>
</feature>
<evidence type="ECO:0000313" key="2">
    <source>
        <dbReference type="EMBL" id="JAC73641.1"/>
    </source>
</evidence>
<sequence>YSGWKFDQTTWRMGARAGAAGEEERRGEMSEDKQDSRQFIYISHGLQKETCDTTFLRKASTAAVAAGFEPCPGILVTM</sequence>
<evidence type="ECO:0000256" key="1">
    <source>
        <dbReference type="SAM" id="MobiDB-lite"/>
    </source>
</evidence>
<gene>
    <name evidence="2" type="ORF">TSPGSL018_28292</name>
</gene>
<feature type="compositionally biased region" description="Basic and acidic residues" evidence="1">
    <location>
        <begin position="22"/>
        <end position="34"/>
    </location>
</feature>
<feature type="non-terminal residue" evidence="2">
    <location>
        <position position="1"/>
    </location>
</feature>
<dbReference type="AlphaFoldDB" id="A0A061RSZ3"/>
<protein>
    <submittedName>
        <fullName evidence="2">Uncharacterized protein</fullName>
    </submittedName>
</protein>
<organism evidence="2">
    <name type="scientific">Tetraselmis sp. GSL018</name>
    <dbReference type="NCBI Taxonomy" id="582737"/>
    <lineage>
        <taxon>Eukaryota</taxon>
        <taxon>Viridiplantae</taxon>
        <taxon>Chlorophyta</taxon>
        <taxon>core chlorophytes</taxon>
        <taxon>Chlorodendrophyceae</taxon>
        <taxon>Chlorodendrales</taxon>
        <taxon>Chlorodendraceae</taxon>
        <taxon>Tetraselmis</taxon>
    </lineage>
</organism>
<feature type="non-terminal residue" evidence="2">
    <location>
        <position position="78"/>
    </location>
</feature>
<dbReference type="EMBL" id="GBEZ01012226">
    <property type="protein sequence ID" value="JAC73641.1"/>
    <property type="molecule type" value="Transcribed_RNA"/>
</dbReference>
<name>A0A061RSZ3_9CHLO</name>